<feature type="transmembrane region" description="Helical" evidence="6">
    <location>
        <begin position="109"/>
        <end position="128"/>
    </location>
</feature>
<feature type="transmembrane region" description="Helical" evidence="6">
    <location>
        <begin position="281"/>
        <end position="304"/>
    </location>
</feature>
<feature type="transmembrane region" description="Helical" evidence="6">
    <location>
        <begin position="397"/>
        <end position="413"/>
    </location>
</feature>
<dbReference type="InterPro" id="IPR002528">
    <property type="entry name" value="MATE_fam"/>
</dbReference>
<keyword evidence="4" id="KW-0813">Transport</keyword>
<comment type="caution">
    <text evidence="7">The sequence shown here is derived from an EMBL/GenBank/DDBJ whole genome shotgun (WGS) entry which is preliminary data.</text>
</comment>
<evidence type="ECO:0000256" key="5">
    <source>
        <dbReference type="ARBA" id="ARBA00031636"/>
    </source>
</evidence>
<evidence type="ECO:0000256" key="3">
    <source>
        <dbReference type="ARBA" id="ARBA00020268"/>
    </source>
</evidence>
<feature type="transmembrane region" description="Helical" evidence="6">
    <location>
        <begin position="203"/>
        <end position="226"/>
    </location>
</feature>
<accession>A0ABW7P5Y5</accession>
<dbReference type="PANTHER" id="PTHR43298:SF2">
    <property type="entry name" value="FMN_FAD EXPORTER YEEO-RELATED"/>
    <property type="match status" value="1"/>
</dbReference>
<keyword evidence="8" id="KW-1185">Reference proteome</keyword>
<dbReference type="Pfam" id="PF01554">
    <property type="entry name" value="MatE"/>
    <property type="match status" value="1"/>
</dbReference>
<evidence type="ECO:0000256" key="4">
    <source>
        <dbReference type="ARBA" id="ARBA00022448"/>
    </source>
</evidence>
<keyword evidence="6" id="KW-0472">Membrane</keyword>
<organism evidence="7 8">
    <name type="scientific">Streptomyces racemochromogenes</name>
    <dbReference type="NCBI Taxonomy" id="67353"/>
    <lineage>
        <taxon>Bacteria</taxon>
        <taxon>Bacillati</taxon>
        <taxon>Actinomycetota</taxon>
        <taxon>Actinomycetes</taxon>
        <taxon>Kitasatosporales</taxon>
        <taxon>Streptomycetaceae</taxon>
        <taxon>Streptomyces</taxon>
    </lineage>
</organism>
<comment type="function">
    <text evidence="1">Multidrug efflux pump.</text>
</comment>
<sequence length="454" mass="46462">MTGVAAGPAAGGAADAASGAAAVSGPSLGRRVLALMGPMVIASVMGQAIAQTDLWVISTLGEQAVAAAAVPQRLLLLDAITAMAMGPVVGLSVAGAVSAHARRRAVQGGLVGATAAGLLIAAAGLAVLPYLLDTLVAAPGIRDDARSALLWLLIAAPVRLAQFVGAMALFALRRSRPLLLLYAVAVVTNAALDWFFVHGAGLGFAGAYAATSVIAALECAVTVWLLRDHLSLPLRLRDSARWLRQVARSMVTEWGHMLSVIGFELLLVLALTLRASWGDRLAAFSAGAVLTATLHIPLTALVNATGMVCKDGAPSARDWRGLRGGVLAVSAAVAALVAAAAWTVLPGFYGLRGTAATWFAWLMAAQAAAFPFRLLAATAEGRHKAADRFGVVLRLRLLQEFGIALPVFVAGLLTDHAAVAWSGLVLGAAANCWLLRTPAPQPAPPAGVPRDGTP</sequence>
<evidence type="ECO:0000256" key="6">
    <source>
        <dbReference type="SAM" id="Phobius"/>
    </source>
</evidence>
<name>A0ABW7P5Y5_9ACTN</name>
<evidence type="ECO:0000256" key="2">
    <source>
        <dbReference type="ARBA" id="ARBA00010199"/>
    </source>
</evidence>
<feature type="transmembrane region" description="Helical" evidence="6">
    <location>
        <begin position="148"/>
        <end position="172"/>
    </location>
</feature>
<dbReference type="PANTHER" id="PTHR43298">
    <property type="entry name" value="MULTIDRUG RESISTANCE PROTEIN NORM-RELATED"/>
    <property type="match status" value="1"/>
</dbReference>
<gene>
    <name evidence="7" type="ORF">WDV06_01380</name>
</gene>
<keyword evidence="6" id="KW-0812">Transmembrane</keyword>
<feature type="transmembrane region" description="Helical" evidence="6">
    <location>
        <begin position="74"/>
        <end position="97"/>
    </location>
</feature>
<evidence type="ECO:0000256" key="1">
    <source>
        <dbReference type="ARBA" id="ARBA00003408"/>
    </source>
</evidence>
<dbReference type="InterPro" id="IPR050222">
    <property type="entry name" value="MATE_MdtK"/>
</dbReference>
<feature type="transmembrane region" description="Helical" evidence="6">
    <location>
        <begin position="179"/>
        <end position="197"/>
    </location>
</feature>
<dbReference type="RefSeq" id="WP_395507707.1">
    <property type="nucleotide sequence ID" value="NZ_JBBDHD010000002.1"/>
</dbReference>
<feature type="transmembrane region" description="Helical" evidence="6">
    <location>
        <begin position="355"/>
        <end position="376"/>
    </location>
</feature>
<dbReference type="EMBL" id="JBBDHD010000002">
    <property type="protein sequence ID" value="MFH7593743.1"/>
    <property type="molecule type" value="Genomic_DNA"/>
</dbReference>
<protein>
    <recommendedName>
        <fullName evidence="3">Probable multidrug resistance protein NorM</fullName>
    </recommendedName>
    <alternativeName>
        <fullName evidence="5">Multidrug-efflux transporter</fullName>
    </alternativeName>
</protein>
<keyword evidence="6" id="KW-1133">Transmembrane helix</keyword>
<evidence type="ECO:0000313" key="8">
    <source>
        <dbReference type="Proteomes" id="UP001610631"/>
    </source>
</evidence>
<reference evidence="7 8" key="1">
    <citation type="submission" date="2024-03" db="EMBL/GenBank/DDBJ databases">
        <title>Whole genome sequencing of Streptomyces racemochromogenes, to identify antimicrobial biosynthetic gene clusters.</title>
        <authorList>
            <person name="Suryawanshi P."/>
            <person name="Krishnaraj P.U."/>
            <person name="Arun Y.P."/>
            <person name="Suryawanshi M.P."/>
            <person name="Rakshit O."/>
        </authorList>
    </citation>
    <scope>NUCLEOTIDE SEQUENCE [LARGE SCALE GENOMIC DNA]</scope>
    <source>
        <strain evidence="7 8">AUDT626</strain>
    </source>
</reference>
<feature type="transmembrane region" description="Helical" evidence="6">
    <location>
        <begin position="254"/>
        <end position="275"/>
    </location>
</feature>
<proteinExistence type="inferred from homology"/>
<feature type="transmembrane region" description="Helical" evidence="6">
    <location>
        <begin position="325"/>
        <end position="349"/>
    </location>
</feature>
<dbReference type="Proteomes" id="UP001610631">
    <property type="component" value="Unassembled WGS sequence"/>
</dbReference>
<evidence type="ECO:0000313" key="7">
    <source>
        <dbReference type="EMBL" id="MFH7593743.1"/>
    </source>
</evidence>
<comment type="similarity">
    <text evidence="2">Belongs to the multi antimicrobial extrusion (MATE) (TC 2.A.66.1) family.</text>
</comment>